<dbReference type="PANTHER" id="PTHR42718:SF39">
    <property type="entry name" value="ACTINORHODIN TRANSPORTER-RELATED"/>
    <property type="match status" value="1"/>
</dbReference>
<reference evidence="7" key="1">
    <citation type="journal article" date="2014" name="Int. J. Syst. Evol. Microbiol.">
        <title>Complete genome sequence of Corynebacterium casei LMG S-19264T (=DSM 44701T), isolated from a smear-ripened cheese.</title>
        <authorList>
            <consortium name="US DOE Joint Genome Institute (JGI-PGF)"/>
            <person name="Walter F."/>
            <person name="Albersmeier A."/>
            <person name="Kalinowski J."/>
            <person name="Ruckert C."/>
        </authorList>
    </citation>
    <scope>NUCLEOTIDE SEQUENCE</scope>
    <source>
        <strain evidence="7">CGMCC 4.7306</strain>
    </source>
</reference>
<keyword evidence="3 5" id="KW-1133">Transmembrane helix</keyword>
<dbReference type="InterPro" id="IPR005829">
    <property type="entry name" value="Sugar_transporter_CS"/>
</dbReference>
<comment type="subcellular location">
    <subcellularLocation>
        <location evidence="1">Cell membrane</location>
        <topology evidence="1">Multi-pass membrane protein</topology>
    </subcellularLocation>
</comment>
<dbReference type="SUPFAM" id="SSF103473">
    <property type="entry name" value="MFS general substrate transporter"/>
    <property type="match status" value="1"/>
</dbReference>
<proteinExistence type="predicted"/>
<dbReference type="InterPro" id="IPR036259">
    <property type="entry name" value="MFS_trans_sf"/>
</dbReference>
<dbReference type="PROSITE" id="PS50850">
    <property type="entry name" value="MFS"/>
    <property type="match status" value="1"/>
</dbReference>
<dbReference type="PANTHER" id="PTHR42718">
    <property type="entry name" value="MAJOR FACILITATOR SUPERFAMILY MULTIDRUG TRANSPORTER MFSC"/>
    <property type="match status" value="1"/>
</dbReference>
<keyword evidence="4 5" id="KW-0472">Membrane</keyword>
<feature type="transmembrane region" description="Helical" evidence="5">
    <location>
        <begin position="40"/>
        <end position="63"/>
    </location>
</feature>
<feature type="transmembrane region" description="Helical" evidence="5">
    <location>
        <begin position="12"/>
        <end position="28"/>
    </location>
</feature>
<protein>
    <recommendedName>
        <fullName evidence="6">Major facilitator superfamily (MFS) profile domain-containing protein</fullName>
    </recommendedName>
</protein>
<gene>
    <name evidence="7" type="ORF">GCM10011575_26250</name>
</gene>
<dbReference type="EMBL" id="BMMZ01000006">
    <property type="protein sequence ID" value="GGL66463.1"/>
    <property type="molecule type" value="Genomic_DNA"/>
</dbReference>
<keyword evidence="8" id="KW-1185">Reference proteome</keyword>
<feature type="transmembrane region" description="Helical" evidence="5">
    <location>
        <begin position="69"/>
        <end position="92"/>
    </location>
</feature>
<dbReference type="GO" id="GO:0022857">
    <property type="term" value="F:transmembrane transporter activity"/>
    <property type="evidence" value="ECO:0007669"/>
    <property type="project" value="InterPro"/>
</dbReference>
<evidence type="ECO:0000256" key="3">
    <source>
        <dbReference type="ARBA" id="ARBA00022989"/>
    </source>
</evidence>
<organism evidence="7 8">
    <name type="scientific">Microlunatus endophyticus</name>
    <dbReference type="NCBI Taxonomy" id="1716077"/>
    <lineage>
        <taxon>Bacteria</taxon>
        <taxon>Bacillati</taxon>
        <taxon>Actinomycetota</taxon>
        <taxon>Actinomycetes</taxon>
        <taxon>Propionibacteriales</taxon>
        <taxon>Propionibacteriaceae</taxon>
        <taxon>Microlunatus</taxon>
    </lineage>
</organism>
<dbReference type="GO" id="GO:0005886">
    <property type="term" value="C:plasma membrane"/>
    <property type="evidence" value="ECO:0007669"/>
    <property type="project" value="UniProtKB-SubCell"/>
</dbReference>
<evidence type="ECO:0000256" key="2">
    <source>
        <dbReference type="ARBA" id="ARBA00022692"/>
    </source>
</evidence>
<feature type="domain" description="Major facilitator superfamily (MFS) profile" evidence="6">
    <location>
        <begin position="1"/>
        <end position="251"/>
    </location>
</feature>
<dbReference type="AlphaFoldDB" id="A0A917SAA1"/>
<evidence type="ECO:0000256" key="1">
    <source>
        <dbReference type="ARBA" id="ARBA00004651"/>
    </source>
</evidence>
<keyword evidence="2 5" id="KW-0812">Transmembrane</keyword>
<accession>A0A917SAA1</accession>
<dbReference type="InterPro" id="IPR020846">
    <property type="entry name" value="MFS_dom"/>
</dbReference>
<evidence type="ECO:0000256" key="5">
    <source>
        <dbReference type="SAM" id="Phobius"/>
    </source>
</evidence>
<name>A0A917SAA1_9ACTN</name>
<comment type="caution">
    <text evidence="7">The sequence shown here is derived from an EMBL/GenBank/DDBJ whole genome shotgun (WGS) entry which is preliminary data.</text>
</comment>
<evidence type="ECO:0000256" key="4">
    <source>
        <dbReference type="ARBA" id="ARBA00023136"/>
    </source>
</evidence>
<dbReference type="Proteomes" id="UP000613840">
    <property type="component" value="Unassembled WGS sequence"/>
</dbReference>
<dbReference type="Pfam" id="PF07690">
    <property type="entry name" value="MFS_1"/>
    <property type="match status" value="1"/>
</dbReference>
<sequence>MIVPQRLDAQDFFIVNYGLTMAVFLIAGGRLADRVGRRRVLAAGIALFALASLGCGMAAGPAFLITARLVQGVGGALMSPTVLAIIGGLYAGPDRRRALGIYGMVMGGAAICGQLIGGLLINADLFGSGWRAIFLINLPLSVLALALLRIVPESRAAVRRPIDLLGLVLVGASLGAIMLALVQGREQGWPLWSWLSLGGAAALLAVTVAQQRRLAARGVRRCSSRWPSPPAMSASASWRCCSTSRARRRST</sequence>
<feature type="transmembrane region" description="Helical" evidence="5">
    <location>
        <begin position="99"/>
        <end position="121"/>
    </location>
</feature>
<evidence type="ECO:0000259" key="6">
    <source>
        <dbReference type="PROSITE" id="PS50850"/>
    </source>
</evidence>
<dbReference type="RefSeq" id="WP_188895831.1">
    <property type="nucleotide sequence ID" value="NZ_BMMZ01000006.1"/>
</dbReference>
<dbReference type="Gene3D" id="1.20.1720.10">
    <property type="entry name" value="Multidrug resistance protein D"/>
    <property type="match status" value="1"/>
</dbReference>
<feature type="transmembrane region" description="Helical" evidence="5">
    <location>
        <begin position="189"/>
        <end position="209"/>
    </location>
</feature>
<dbReference type="InterPro" id="IPR011701">
    <property type="entry name" value="MFS"/>
</dbReference>
<feature type="transmembrane region" description="Helical" evidence="5">
    <location>
        <begin position="133"/>
        <end position="152"/>
    </location>
</feature>
<reference evidence="7" key="2">
    <citation type="submission" date="2020-09" db="EMBL/GenBank/DDBJ databases">
        <authorList>
            <person name="Sun Q."/>
            <person name="Zhou Y."/>
        </authorList>
    </citation>
    <scope>NUCLEOTIDE SEQUENCE</scope>
    <source>
        <strain evidence="7">CGMCC 4.7306</strain>
    </source>
</reference>
<evidence type="ECO:0000313" key="7">
    <source>
        <dbReference type="EMBL" id="GGL66463.1"/>
    </source>
</evidence>
<evidence type="ECO:0000313" key="8">
    <source>
        <dbReference type="Proteomes" id="UP000613840"/>
    </source>
</evidence>
<feature type="transmembrane region" description="Helical" evidence="5">
    <location>
        <begin position="164"/>
        <end position="183"/>
    </location>
</feature>
<dbReference type="PROSITE" id="PS00216">
    <property type="entry name" value="SUGAR_TRANSPORT_1"/>
    <property type="match status" value="1"/>
</dbReference>